<dbReference type="HOGENOM" id="CLU_061980_2_0_9"/>
<protein>
    <recommendedName>
        <fullName evidence="1">MobA-like NTP transferase domain-containing protein</fullName>
    </recommendedName>
</protein>
<dbReference type="CDD" id="cd04182">
    <property type="entry name" value="GT_2_like_f"/>
    <property type="match status" value="1"/>
</dbReference>
<feature type="domain" description="MobA-like NTP transferase" evidence="1">
    <location>
        <begin position="67"/>
        <end position="259"/>
    </location>
</feature>
<gene>
    <name evidence="2" type="ORF">HM1_2687</name>
</gene>
<dbReference type="InterPro" id="IPR029044">
    <property type="entry name" value="Nucleotide-diphossugar_trans"/>
</dbReference>
<dbReference type="PANTHER" id="PTHR43777">
    <property type="entry name" value="MOLYBDENUM COFACTOR CYTIDYLYLTRANSFERASE"/>
    <property type="match status" value="1"/>
</dbReference>
<dbReference type="SUPFAM" id="SSF53448">
    <property type="entry name" value="Nucleotide-diphospho-sugar transferases"/>
    <property type="match status" value="1"/>
</dbReference>
<dbReference type="AlphaFoldDB" id="B0TBK3"/>
<dbReference type="GO" id="GO:0016779">
    <property type="term" value="F:nucleotidyltransferase activity"/>
    <property type="evidence" value="ECO:0007669"/>
    <property type="project" value="UniProtKB-ARBA"/>
</dbReference>
<evidence type="ECO:0000259" key="1">
    <source>
        <dbReference type="Pfam" id="PF12804"/>
    </source>
</evidence>
<name>B0TBK3_HELMI</name>
<dbReference type="EMBL" id="CP000930">
    <property type="protein sequence ID" value="ABZ85216.1"/>
    <property type="molecule type" value="Genomic_DNA"/>
</dbReference>
<evidence type="ECO:0000313" key="2">
    <source>
        <dbReference type="EMBL" id="ABZ85216.1"/>
    </source>
</evidence>
<dbReference type="RefSeq" id="WP_012283701.1">
    <property type="nucleotide sequence ID" value="NC_010337.2"/>
</dbReference>
<dbReference type="Gene3D" id="3.90.550.10">
    <property type="entry name" value="Spore Coat Polysaccharide Biosynthesis Protein SpsA, Chain A"/>
    <property type="match status" value="1"/>
</dbReference>
<reference evidence="2 3" key="1">
    <citation type="journal article" date="2008" name="J. Bacteriol.">
        <title>The genome of Heliobacterium modesticaldum, a phototrophic representative of the Firmicutes containing the simplest photosynthetic apparatus.</title>
        <authorList>
            <person name="Sattley W.M."/>
            <person name="Madigan M.T."/>
            <person name="Swingley W.D."/>
            <person name="Cheung P.C."/>
            <person name="Clocksin K.M."/>
            <person name="Conrad A.L."/>
            <person name="Dejesa L.C."/>
            <person name="Honchak B.M."/>
            <person name="Jung D.O."/>
            <person name="Karbach L.E."/>
            <person name="Kurdoglu A."/>
            <person name="Lahiri S."/>
            <person name="Mastrian S.D."/>
            <person name="Page L.E."/>
            <person name="Taylor H.L."/>
            <person name="Wang Z.T."/>
            <person name="Raymond J."/>
            <person name="Chen M."/>
            <person name="Blankenship R.E."/>
            <person name="Touchman J.W."/>
        </authorList>
    </citation>
    <scope>NUCLEOTIDE SEQUENCE [LARGE SCALE GENOMIC DNA]</scope>
    <source>
        <strain evidence="3">ATCC 51547 / Ice1</strain>
    </source>
</reference>
<organism evidence="2 3">
    <name type="scientific">Heliobacterium modesticaldum (strain ATCC 51547 / Ice1)</name>
    <dbReference type="NCBI Taxonomy" id="498761"/>
    <lineage>
        <taxon>Bacteria</taxon>
        <taxon>Bacillati</taxon>
        <taxon>Bacillota</taxon>
        <taxon>Clostridia</taxon>
        <taxon>Eubacteriales</taxon>
        <taxon>Heliobacteriaceae</taxon>
        <taxon>Heliomicrobium</taxon>
    </lineage>
</organism>
<dbReference type="InterPro" id="IPR025877">
    <property type="entry name" value="MobA-like_NTP_Trfase"/>
</dbReference>
<dbReference type="OrthoDB" id="9797742at2"/>
<dbReference type="PANTHER" id="PTHR43777:SF1">
    <property type="entry name" value="MOLYBDENUM COFACTOR CYTIDYLYLTRANSFERASE"/>
    <property type="match status" value="1"/>
</dbReference>
<dbReference type="KEGG" id="hmo:HM1_2687"/>
<dbReference type="STRING" id="498761.HM1_2687"/>
<dbReference type="Proteomes" id="UP000008550">
    <property type="component" value="Chromosome"/>
</dbReference>
<accession>B0TBK3</accession>
<sequence length="302" mass="32442">MAENCGRCGSISHDREEGESSSFLCIASSAPQDGALAKAAPPGQSTVSSVSQTALLTPKRFSSLGIAILAAGFSRRMGQPKLLLPLGEKPLLAHALDRMNDLPWGRRLVVIGEPRHALADLSLSRGYRVVYNESREEGQASSVRLAVSTLCSSPAVSQATAESQMPVVSSSPMISPLPAPDSQATELSGYLFLPGDQPFIEPLLIAAMANAFFQKNDRRAIVVPRHAGQWRSPVLFGVAWRSALSTLTGDQGGRDLIQKNPGCLVSVDWADEGPFADVDTWTDYEALQRQKRTFSARPVRQG</sequence>
<proteinExistence type="predicted"/>
<dbReference type="Pfam" id="PF12804">
    <property type="entry name" value="NTP_transf_3"/>
    <property type="match status" value="1"/>
</dbReference>
<evidence type="ECO:0000313" key="3">
    <source>
        <dbReference type="Proteomes" id="UP000008550"/>
    </source>
</evidence>
<dbReference type="eggNOG" id="COG2068">
    <property type="taxonomic scope" value="Bacteria"/>
</dbReference>
<keyword evidence="3" id="KW-1185">Reference proteome</keyword>